<dbReference type="Pfam" id="PF07007">
    <property type="entry name" value="LprI"/>
    <property type="match status" value="1"/>
</dbReference>
<gene>
    <name evidence="2" type="ORF">EWE75_10880</name>
</gene>
<comment type="caution">
    <text evidence="2">The sequence shown here is derived from an EMBL/GenBank/DDBJ whole genome shotgun (WGS) entry which is preliminary data.</text>
</comment>
<dbReference type="Gene3D" id="1.20.1270.180">
    <property type="match status" value="1"/>
</dbReference>
<feature type="domain" description="Lysozyme inhibitor LprI-like N-terminal" evidence="1">
    <location>
        <begin position="25"/>
        <end position="117"/>
    </location>
</feature>
<sequence>MLMLALAAAMATPTPKPTATPGPQTQRALAEYKTADGAMANQWRITNAFMKGKDALDHSRGGGFGYSAALLESQRAWIRYRDTACAVEGGVHAGDVRQALIVAQCKTALTNARRLQLKGLMASE</sequence>
<evidence type="ECO:0000259" key="1">
    <source>
        <dbReference type="Pfam" id="PF07007"/>
    </source>
</evidence>
<keyword evidence="3" id="KW-1185">Reference proteome</keyword>
<name>A0A4Q6Y4U9_9SPHN</name>
<dbReference type="OrthoDB" id="7340239at2"/>
<reference evidence="2 3" key="1">
    <citation type="submission" date="2019-02" db="EMBL/GenBank/DDBJ databases">
        <authorList>
            <person name="Li Y."/>
        </authorList>
    </citation>
    <scope>NUCLEOTIDE SEQUENCE [LARGE SCALE GENOMIC DNA]</scope>
    <source>
        <strain evidence="2 3">3-7</strain>
    </source>
</reference>
<dbReference type="Proteomes" id="UP000292085">
    <property type="component" value="Unassembled WGS sequence"/>
</dbReference>
<evidence type="ECO:0000313" key="2">
    <source>
        <dbReference type="EMBL" id="RZF64449.1"/>
    </source>
</evidence>
<proteinExistence type="predicted"/>
<dbReference type="EMBL" id="SGIS01000014">
    <property type="protein sequence ID" value="RZF64449.1"/>
    <property type="molecule type" value="Genomic_DNA"/>
</dbReference>
<protein>
    <submittedName>
        <fullName evidence="2">DUF1311 domain-containing protein</fullName>
    </submittedName>
</protein>
<accession>A0A4Q6Y4U9</accession>
<evidence type="ECO:0000313" key="3">
    <source>
        <dbReference type="Proteomes" id="UP000292085"/>
    </source>
</evidence>
<dbReference type="AlphaFoldDB" id="A0A4Q6Y4U9"/>
<dbReference type="InterPro" id="IPR009739">
    <property type="entry name" value="LprI-like_N"/>
</dbReference>
<organism evidence="2 3">
    <name type="scientific">Sphingomonas populi</name>
    <dbReference type="NCBI Taxonomy" id="2484750"/>
    <lineage>
        <taxon>Bacteria</taxon>
        <taxon>Pseudomonadati</taxon>
        <taxon>Pseudomonadota</taxon>
        <taxon>Alphaproteobacteria</taxon>
        <taxon>Sphingomonadales</taxon>
        <taxon>Sphingomonadaceae</taxon>
        <taxon>Sphingomonas</taxon>
    </lineage>
</organism>